<dbReference type="EMBL" id="JAZGJQ010000003">
    <property type="protein sequence ID" value="MEE6147190.1"/>
    <property type="molecule type" value="Genomic_DNA"/>
</dbReference>
<reference evidence="10 11" key="1">
    <citation type="submission" date="2024-01" db="EMBL/GenBank/DDBJ databases">
        <title>Description of Olsenella sp. nov., isolated from pig feces.</title>
        <authorList>
            <person name="Chang Y.-H."/>
        </authorList>
    </citation>
    <scope>NUCLEOTIDE SEQUENCE [LARGE SCALE GENOMIC DNA]</scope>
    <source>
        <strain evidence="10 11">YH-ols2223</strain>
    </source>
</reference>
<dbReference type="PANTHER" id="PTHR12358">
    <property type="entry name" value="SPHINGOSINE KINASE"/>
    <property type="match status" value="1"/>
</dbReference>
<dbReference type="GO" id="GO:0016301">
    <property type="term" value="F:kinase activity"/>
    <property type="evidence" value="ECO:0007669"/>
    <property type="project" value="UniProtKB-KW"/>
</dbReference>
<comment type="similarity">
    <text evidence="2">Belongs to the diacylglycerol/lipid kinase family.</text>
</comment>
<dbReference type="PANTHER" id="PTHR12358:SF106">
    <property type="entry name" value="LIPID KINASE YEGS"/>
    <property type="match status" value="1"/>
</dbReference>
<keyword evidence="7" id="KW-0443">Lipid metabolism</keyword>
<dbReference type="InterPro" id="IPR050187">
    <property type="entry name" value="Lipid_Phosphate_FormReg"/>
</dbReference>
<comment type="cofactor">
    <cofactor evidence="1">
        <name>Mg(2+)</name>
        <dbReference type="ChEBI" id="CHEBI:18420"/>
    </cofactor>
</comment>
<evidence type="ECO:0000256" key="3">
    <source>
        <dbReference type="ARBA" id="ARBA00022679"/>
    </source>
</evidence>
<keyword evidence="3" id="KW-0808">Transferase</keyword>
<evidence type="ECO:0000313" key="10">
    <source>
        <dbReference type="EMBL" id="MEE6147190.1"/>
    </source>
</evidence>
<keyword evidence="7" id="KW-0594">Phospholipid biosynthesis</keyword>
<evidence type="ECO:0000256" key="5">
    <source>
        <dbReference type="ARBA" id="ARBA00022777"/>
    </source>
</evidence>
<dbReference type="Pfam" id="PF00781">
    <property type="entry name" value="DAGK_cat"/>
    <property type="match status" value="1"/>
</dbReference>
<feature type="domain" description="DAGKc" evidence="9">
    <location>
        <begin position="1"/>
        <end position="124"/>
    </location>
</feature>
<keyword evidence="5 10" id="KW-0418">Kinase</keyword>
<dbReference type="InterPro" id="IPR016064">
    <property type="entry name" value="NAD/diacylglycerol_kinase_sf"/>
</dbReference>
<evidence type="ECO:0000259" key="9">
    <source>
        <dbReference type="PROSITE" id="PS50146"/>
    </source>
</evidence>
<dbReference type="Gene3D" id="3.40.50.10330">
    <property type="entry name" value="Probable inorganic polyphosphate/atp-NAD kinase, domain 1"/>
    <property type="match status" value="1"/>
</dbReference>
<keyword evidence="4" id="KW-0547">Nucleotide-binding</keyword>
<dbReference type="Pfam" id="PF19279">
    <property type="entry name" value="YegS_C"/>
    <property type="match status" value="1"/>
</dbReference>
<evidence type="ECO:0000256" key="7">
    <source>
        <dbReference type="ARBA" id="ARBA00023209"/>
    </source>
</evidence>
<evidence type="ECO:0000256" key="4">
    <source>
        <dbReference type="ARBA" id="ARBA00022741"/>
    </source>
</evidence>
<evidence type="ECO:0000256" key="1">
    <source>
        <dbReference type="ARBA" id="ARBA00001946"/>
    </source>
</evidence>
<keyword evidence="7" id="KW-0444">Lipid biosynthesis</keyword>
<dbReference type="InterPro" id="IPR017438">
    <property type="entry name" value="ATP-NAD_kinase_N"/>
</dbReference>
<organism evidence="10 11">
    <name type="scientific">Olsenella absiana</name>
    <dbReference type="NCBI Taxonomy" id="3115222"/>
    <lineage>
        <taxon>Bacteria</taxon>
        <taxon>Bacillati</taxon>
        <taxon>Actinomycetota</taxon>
        <taxon>Coriobacteriia</taxon>
        <taxon>Coriobacteriales</taxon>
        <taxon>Atopobiaceae</taxon>
        <taxon>Olsenella</taxon>
    </lineage>
</organism>
<dbReference type="InterPro" id="IPR001206">
    <property type="entry name" value="Diacylglycerol_kinase_cat_dom"/>
</dbReference>
<keyword evidence="8" id="KW-1208">Phospholipid metabolism</keyword>
<evidence type="ECO:0000313" key="11">
    <source>
        <dbReference type="Proteomes" id="UP001332931"/>
    </source>
</evidence>
<dbReference type="SMART" id="SM00046">
    <property type="entry name" value="DAGKc"/>
    <property type="match status" value="1"/>
</dbReference>
<protein>
    <submittedName>
        <fullName evidence="10">Diacylglycerol kinase family protein</fullName>
    </submittedName>
</protein>
<dbReference type="SUPFAM" id="SSF111331">
    <property type="entry name" value="NAD kinase/diacylglycerol kinase-like"/>
    <property type="match status" value="1"/>
</dbReference>
<gene>
    <name evidence="10" type="ORF">VXJ25_04170</name>
</gene>
<comment type="caution">
    <text evidence="10">The sequence shown here is derived from an EMBL/GenBank/DDBJ whole genome shotgun (WGS) entry which is preliminary data.</text>
</comment>
<name>A0ABU7R9G3_9ACTN</name>
<dbReference type="PROSITE" id="PS50146">
    <property type="entry name" value="DAGK"/>
    <property type="match status" value="1"/>
</dbReference>
<evidence type="ECO:0000256" key="2">
    <source>
        <dbReference type="ARBA" id="ARBA00005983"/>
    </source>
</evidence>
<dbReference type="Gene3D" id="2.60.200.40">
    <property type="match status" value="1"/>
</dbReference>
<dbReference type="Proteomes" id="UP001332931">
    <property type="component" value="Unassembled WGS sequence"/>
</dbReference>
<evidence type="ECO:0000256" key="6">
    <source>
        <dbReference type="ARBA" id="ARBA00022840"/>
    </source>
</evidence>
<accession>A0ABU7R9G3</accession>
<dbReference type="InterPro" id="IPR045540">
    <property type="entry name" value="YegS/DAGK_C"/>
</dbReference>
<dbReference type="RefSeq" id="WP_330957956.1">
    <property type="nucleotide sequence ID" value="NZ_JAZGJQ010000003.1"/>
</dbReference>
<keyword evidence="6" id="KW-0067">ATP-binding</keyword>
<proteinExistence type="inferred from homology"/>
<keyword evidence="11" id="KW-1185">Reference proteome</keyword>
<evidence type="ECO:0000256" key="8">
    <source>
        <dbReference type="ARBA" id="ARBA00023264"/>
    </source>
</evidence>
<sequence>MRTLIVHNSQSGFGSDAIFEFERSLLHPGDECVMRIVREKGDDARALADAEEFDLVVISGGDGTVANMLYALRDRGVLTCVFPSGTANLFFNCLGNAAEPAAIARACRMGRCANTDLGEIMWLDERGRRHRTGFGLMAGLGYDAQLMQAAVAAKRRLGQAAYFTAALSNTHPTVQRFTITVDGVTYERTGISCMVANSATIQGDIEIVPGCALDDGTLTVIMLETEDAAQLLKPLFLGLIDREGRKMGRPHIESWTGRDIRVESALAIPMEVDGDAVEGPVSTYIARALPACNQLVVDALSPYAPDREGEPRFGEVDDVAFPPFGEALRR</sequence>
<dbReference type="CDD" id="cd01653">
    <property type="entry name" value="GATase1"/>
    <property type="match status" value="1"/>
</dbReference>